<accession>A0AAN7BER4</accession>
<dbReference type="InterPro" id="IPR051682">
    <property type="entry name" value="Mito_Persulfide_Diox"/>
</dbReference>
<dbReference type="PANTHER" id="PTHR43084:SF1">
    <property type="entry name" value="PERSULFIDE DIOXYGENASE ETHE1, MITOCHONDRIAL"/>
    <property type="match status" value="1"/>
</dbReference>
<proteinExistence type="predicted"/>
<sequence>MNALQVQCIDGALRCQTTTRLFLAPLITAAVRTPILPNHPILQRRSMHQKPTRPIASPVPKLVPIHQFPRLTPLIKSTPYNTSPAVAEPTITPVFEHKTGTFQYLVADPSTKAAVIIDAVLDYDKCSQTITTTTADGLLSLIREKGYTISHILETHAHADHLTSSFYLQRRLEEQQGTKPPVCIGKRIDRVQMLFGERYGIDADEYEGVFDKLFEDDEEFKVGNLTAKAMHLPGHTPDHLGYKIGDNVFCGDSLFHVDIGTARCDFPGGSAHSLYQSAKKLLSLPDHVKVWTGHDYPPEGERDPVPYVTVGNHREMNKHVKDGVTEDQFVAMRNERDSHLAAPRLLHESLQVNVRAGRLPKKNEAGMRLLKVPVKVKGMGL</sequence>
<protein>
    <submittedName>
        <fullName evidence="3">Beta-lactamase hydrolase-like protein</fullName>
    </submittedName>
</protein>
<keyword evidence="4" id="KW-1185">Reference proteome</keyword>
<dbReference type="GO" id="GO:0006749">
    <property type="term" value="P:glutathione metabolic process"/>
    <property type="evidence" value="ECO:0007669"/>
    <property type="project" value="InterPro"/>
</dbReference>
<dbReference type="InterPro" id="IPR036866">
    <property type="entry name" value="RibonucZ/Hydroxyglut_hydro"/>
</dbReference>
<dbReference type="GO" id="GO:0016787">
    <property type="term" value="F:hydrolase activity"/>
    <property type="evidence" value="ECO:0007669"/>
    <property type="project" value="UniProtKB-KW"/>
</dbReference>
<evidence type="ECO:0000259" key="2">
    <source>
        <dbReference type="SMART" id="SM00849"/>
    </source>
</evidence>
<keyword evidence="1" id="KW-0479">Metal-binding</keyword>
<dbReference type="FunFam" id="3.60.15.10:FF:000033">
    <property type="entry name" value="MBL fold metallo-hydrolase"/>
    <property type="match status" value="1"/>
</dbReference>
<reference evidence="3" key="2">
    <citation type="submission" date="2023-05" db="EMBL/GenBank/DDBJ databases">
        <authorList>
            <consortium name="Lawrence Berkeley National Laboratory"/>
            <person name="Steindorff A."/>
            <person name="Hensen N."/>
            <person name="Bonometti L."/>
            <person name="Westerberg I."/>
            <person name="Brannstrom I.O."/>
            <person name="Guillou S."/>
            <person name="Cros-Aarteil S."/>
            <person name="Calhoun S."/>
            <person name="Haridas S."/>
            <person name="Kuo A."/>
            <person name="Mondo S."/>
            <person name="Pangilinan J."/>
            <person name="Riley R."/>
            <person name="Labutti K."/>
            <person name="Andreopoulos B."/>
            <person name="Lipzen A."/>
            <person name="Chen C."/>
            <person name="Yanf M."/>
            <person name="Daum C."/>
            <person name="Ng V."/>
            <person name="Clum A."/>
            <person name="Ohm R."/>
            <person name="Martin F."/>
            <person name="Silar P."/>
            <person name="Natvig D."/>
            <person name="Lalanne C."/>
            <person name="Gautier V."/>
            <person name="Ament-Velasquez S.L."/>
            <person name="Kruys A."/>
            <person name="Hutchinson M.I."/>
            <person name="Powell A.J."/>
            <person name="Barry K."/>
            <person name="Miller A.N."/>
            <person name="Grigoriev I.V."/>
            <person name="Debuchy R."/>
            <person name="Gladieux P."/>
            <person name="Thoren M.H."/>
            <person name="Johannesson H."/>
        </authorList>
    </citation>
    <scope>NUCLEOTIDE SEQUENCE</scope>
    <source>
        <strain evidence="3">CBS 990.96</strain>
    </source>
</reference>
<dbReference type="GO" id="GO:0046872">
    <property type="term" value="F:metal ion binding"/>
    <property type="evidence" value="ECO:0007669"/>
    <property type="project" value="UniProtKB-KW"/>
</dbReference>
<name>A0AAN7BER4_9PEZI</name>
<gene>
    <name evidence="3" type="ORF">QBC38DRAFT_492438</name>
</gene>
<organism evidence="3 4">
    <name type="scientific">Podospora fimiseda</name>
    <dbReference type="NCBI Taxonomy" id="252190"/>
    <lineage>
        <taxon>Eukaryota</taxon>
        <taxon>Fungi</taxon>
        <taxon>Dikarya</taxon>
        <taxon>Ascomycota</taxon>
        <taxon>Pezizomycotina</taxon>
        <taxon>Sordariomycetes</taxon>
        <taxon>Sordariomycetidae</taxon>
        <taxon>Sordariales</taxon>
        <taxon>Podosporaceae</taxon>
        <taxon>Podospora</taxon>
    </lineage>
</organism>
<dbReference type="GO" id="GO:0050313">
    <property type="term" value="F:sulfur dioxygenase activity"/>
    <property type="evidence" value="ECO:0007669"/>
    <property type="project" value="InterPro"/>
</dbReference>
<dbReference type="SMART" id="SM00849">
    <property type="entry name" value="Lactamase_B"/>
    <property type="match status" value="1"/>
</dbReference>
<dbReference type="Proteomes" id="UP001301958">
    <property type="component" value="Unassembled WGS sequence"/>
</dbReference>
<keyword evidence="3" id="KW-0378">Hydrolase</keyword>
<dbReference type="EMBL" id="MU865567">
    <property type="protein sequence ID" value="KAK4221258.1"/>
    <property type="molecule type" value="Genomic_DNA"/>
</dbReference>
<comment type="caution">
    <text evidence="3">The sequence shown here is derived from an EMBL/GenBank/DDBJ whole genome shotgun (WGS) entry which is preliminary data.</text>
</comment>
<evidence type="ECO:0000313" key="3">
    <source>
        <dbReference type="EMBL" id="KAK4221258.1"/>
    </source>
</evidence>
<dbReference type="CDD" id="cd07724">
    <property type="entry name" value="POD-like_MBL-fold"/>
    <property type="match status" value="1"/>
</dbReference>
<feature type="domain" description="Metallo-beta-lactamase" evidence="2">
    <location>
        <begin position="100"/>
        <end position="294"/>
    </location>
</feature>
<dbReference type="GO" id="GO:0070813">
    <property type="term" value="P:hydrogen sulfide metabolic process"/>
    <property type="evidence" value="ECO:0007669"/>
    <property type="project" value="TreeGrafter"/>
</dbReference>
<evidence type="ECO:0000256" key="1">
    <source>
        <dbReference type="ARBA" id="ARBA00022723"/>
    </source>
</evidence>
<reference evidence="3" key="1">
    <citation type="journal article" date="2023" name="Mol. Phylogenet. Evol.">
        <title>Genome-scale phylogeny and comparative genomics of the fungal order Sordariales.</title>
        <authorList>
            <person name="Hensen N."/>
            <person name="Bonometti L."/>
            <person name="Westerberg I."/>
            <person name="Brannstrom I.O."/>
            <person name="Guillou S."/>
            <person name="Cros-Aarteil S."/>
            <person name="Calhoun S."/>
            <person name="Haridas S."/>
            <person name="Kuo A."/>
            <person name="Mondo S."/>
            <person name="Pangilinan J."/>
            <person name="Riley R."/>
            <person name="LaButti K."/>
            <person name="Andreopoulos B."/>
            <person name="Lipzen A."/>
            <person name="Chen C."/>
            <person name="Yan M."/>
            <person name="Daum C."/>
            <person name="Ng V."/>
            <person name="Clum A."/>
            <person name="Steindorff A."/>
            <person name="Ohm R.A."/>
            <person name="Martin F."/>
            <person name="Silar P."/>
            <person name="Natvig D.O."/>
            <person name="Lalanne C."/>
            <person name="Gautier V."/>
            <person name="Ament-Velasquez S.L."/>
            <person name="Kruys A."/>
            <person name="Hutchinson M.I."/>
            <person name="Powell A.J."/>
            <person name="Barry K."/>
            <person name="Miller A.N."/>
            <person name="Grigoriev I.V."/>
            <person name="Debuchy R."/>
            <person name="Gladieux P."/>
            <person name="Hiltunen Thoren M."/>
            <person name="Johannesson H."/>
        </authorList>
    </citation>
    <scope>NUCLEOTIDE SEQUENCE</scope>
    <source>
        <strain evidence="3">CBS 990.96</strain>
    </source>
</reference>
<evidence type="ECO:0000313" key="4">
    <source>
        <dbReference type="Proteomes" id="UP001301958"/>
    </source>
</evidence>
<dbReference type="InterPro" id="IPR001279">
    <property type="entry name" value="Metallo-B-lactamas"/>
</dbReference>
<dbReference type="PANTHER" id="PTHR43084">
    <property type="entry name" value="PERSULFIDE DIOXYGENASE ETHE1"/>
    <property type="match status" value="1"/>
</dbReference>
<dbReference type="InterPro" id="IPR044528">
    <property type="entry name" value="POD-like_MBL-fold"/>
</dbReference>
<dbReference type="Pfam" id="PF00753">
    <property type="entry name" value="Lactamase_B"/>
    <property type="match status" value="1"/>
</dbReference>
<dbReference type="AlphaFoldDB" id="A0AAN7BER4"/>
<dbReference type="SUPFAM" id="SSF56281">
    <property type="entry name" value="Metallo-hydrolase/oxidoreductase"/>
    <property type="match status" value="1"/>
</dbReference>
<dbReference type="Gene3D" id="3.60.15.10">
    <property type="entry name" value="Ribonuclease Z/Hydroxyacylglutathione hydrolase-like"/>
    <property type="match status" value="1"/>
</dbReference>